<accession>A0A9Q1MYK2</accession>
<evidence type="ECO:0000313" key="3">
    <source>
        <dbReference type="EMBL" id="KAJ8568644.1"/>
    </source>
</evidence>
<evidence type="ECO:0000313" key="4">
    <source>
        <dbReference type="Proteomes" id="UP001152561"/>
    </source>
</evidence>
<protein>
    <submittedName>
        <fullName evidence="3">Uncharacterized protein</fullName>
    </submittedName>
</protein>
<dbReference type="InterPro" id="IPR005061">
    <property type="entry name" value="Ist1"/>
</dbReference>
<dbReference type="AlphaFoldDB" id="A0A9Q1MYK2"/>
<dbReference type="InterPro" id="IPR042277">
    <property type="entry name" value="IST1-like"/>
</dbReference>
<proteinExistence type="inferred from homology"/>
<feature type="region of interest" description="Disordered" evidence="2">
    <location>
        <begin position="501"/>
        <end position="532"/>
    </location>
</feature>
<feature type="region of interest" description="Disordered" evidence="2">
    <location>
        <begin position="544"/>
        <end position="568"/>
    </location>
</feature>
<reference evidence="4" key="1">
    <citation type="journal article" date="2023" name="Proc. Natl. Acad. Sci. U.S.A.">
        <title>Genomic and structural basis for evolution of tropane alkaloid biosynthesis.</title>
        <authorList>
            <person name="Wanga Y.-J."/>
            <person name="Taina T."/>
            <person name="Yua J.-Y."/>
            <person name="Lia J."/>
            <person name="Xua B."/>
            <person name="Chenc J."/>
            <person name="D'Auriad J.C."/>
            <person name="Huanga J.-P."/>
            <person name="Huanga S.-X."/>
        </authorList>
    </citation>
    <scope>NUCLEOTIDE SEQUENCE [LARGE SCALE GENOMIC DNA]</scope>
    <source>
        <strain evidence="4">cv. KIB-2019</strain>
    </source>
</reference>
<dbReference type="Pfam" id="PF03398">
    <property type="entry name" value="Ist1"/>
    <property type="match status" value="1"/>
</dbReference>
<dbReference type="Gene3D" id="1.20.1260.60">
    <property type="entry name" value="Vacuolar protein sorting-associated protein Ist1"/>
    <property type="match status" value="1"/>
</dbReference>
<organism evidence="3 4">
    <name type="scientific">Anisodus acutangulus</name>
    <dbReference type="NCBI Taxonomy" id="402998"/>
    <lineage>
        <taxon>Eukaryota</taxon>
        <taxon>Viridiplantae</taxon>
        <taxon>Streptophyta</taxon>
        <taxon>Embryophyta</taxon>
        <taxon>Tracheophyta</taxon>
        <taxon>Spermatophyta</taxon>
        <taxon>Magnoliopsida</taxon>
        <taxon>eudicotyledons</taxon>
        <taxon>Gunneridae</taxon>
        <taxon>Pentapetalae</taxon>
        <taxon>asterids</taxon>
        <taxon>lamiids</taxon>
        <taxon>Solanales</taxon>
        <taxon>Solanaceae</taxon>
        <taxon>Solanoideae</taxon>
        <taxon>Hyoscyameae</taxon>
        <taxon>Anisodus</taxon>
    </lineage>
</organism>
<feature type="region of interest" description="Disordered" evidence="2">
    <location>
        <begin position="727"/>
        <end position="746"/>
    </location>
</feature>
<comment type="caution">
    <text evidence="3">The sequence shown here is derived from an EMBL/GenBank/DDBJ whole genome shotgun (WGS) entry which is preliminary data.</text>
</comment>
<dbReference type="GO" id="GO:0015031">
    <property type="term" value="P:protein transport"/>
    <property type="evidence" value="ECO:0007669"/>
    <property type="project" value="InterPro"/>
</dbReference>
<keyword evidence="4" id="KW-1185">Reference proteome</keyword>
<evidence type="ECO:0000256" key="2">
    <source>
        <dbReference type="SAM" id="MobiDB-lite"/>
    </source>
</evidence>
<feature type="compositionally biased region" description="Basic and acidic residues" evidence="2">
    <location>
        <begin position="737"/>
        <end position="746"/>
    </location>
</feature>
<feature type="compositionally biased region" description="Basic and acidic residues" evidence="2">
    <location>
        <begin position="501"/>
        <end position="512"/>
    </location>
</feature>
<dbReference type="PANTHER" id="PTHR12161:SF79">
    <property type="entry name" value="REGULATOR OF VPS4 ACTIVITY IN THE MVB PATHWAY PROTEIN"/>
    <property type="match status" value="1"/>
</dbReference>
<evidence type="ECO:0000256" key="1">
    <source>
        <dbReference type="ARBA" id="ARBA00005536"/>
    </source>
</evidence>
<name>A0A9Q1MYK2_9SOLA</name>
<dbReference type="FunFam" id="1.20.1260.60:FF:000002">
    <property type="entry name" value="Vacuolar protein sorting-associated protein IST1"/>
    <property type="match status" value="1"/>
</dbReference>
<dbReference type="OrthoDB" id="29853at2759"/>
<feature type="compositionally biased region" description="Basic and acidic residues" evidence="2">
    <location>
        <begin position="544"/>
        <end position="554"/>
    </location>
</feature>
<sequence>MDSLVRNTPLRFSRRVDVYEPLDQLQTDESGNEIEVVDDDDDHSHQYRRRNRTIKQQRSTRKQQRSPIIWSSLSYRRERARKRHIFLQSYKLESYDSSRRTKLKKIVVKVNSAMVSVLSFMWPHTLRPDCNSQSSIHVLPPTRIISLEELSRDMFDILFGWRKASKCKNLIKRVQCRLKLLKNKRSCIVRQLRDDLSELLRNGHYQIAIDRVEQLSLDERKVAVYDLLETYCEFIIINFPYIRRHKDCPNDISEAVSSLIFASARFGDLPELVAIRKLFGERYGQRLEQSALQLLPENLVSHQIMDNICTSSVSEEEKYRLVDEIARNCFQQGPLLLEYRRESLDELVNETSTAAADYKEDGKVRLDHPKITGTEGKIVCVENSTCLSTTNTCKDSVNCLKNNGNERVLESVPLSYLSQSQISSPECVTGRDMGNISAFISEQNIEQRAAESSTEDSAELPEQMIYLDDIQEFESTLKKDVHFQDQRLFMFKAPFKGIKKKIESQNAKERPKSSRRNNTISGKRTRRKSVSVVSDTDSTIYYRDLCESSPDTKPKRQNRKRNSSKSSAEESQKSYYTFALESKDQPCYVKFRSTMIYVKCIDDHSRSTCNLEHPCYCRITDEKGNGESPLRVPRRIVKATKDFSKCQLVLPPQQIAKTNQDVESMRNHFVKPDTEEIWESHETCNSMMSSTSRMTDQRERNENQAPYLRAMTMPTERPKDSLTDNFFRSNSFPVQEPENRHVHPKLPDYDEIATKFLALKKEKLQKKC</sequence>
<dbReference type="EMBL" id="JAJAGQ010000003">
    <property type="protein sequence ID" value="KAJ8568644.1"/>
    <property type="molecule type" value="Genomic_DNA"/>
</dbReference>
<dbReference type="PANTHER" id="PTHR12161">
    <property type="entry name" value="IST1 FAMILY MEMBER"/>
    <property type="match status" value="1"/>
</dbReference>
<comment type="similarity">
    <text evidence="1">Belongs to the IST1 family.</text>
</comment>
<gene>
    <name evidence="3" type="ORF">K7X08_028177</name>
</gene>
<dbReference type="Proteomes" id="UP001152561">
    <property type="component" value="Unassembled WGS sequence"/>
</dbReference>